<dbReference type="STRING" id="407022.SAMN05661044_04560"/>
<sequence length="183" mass="20729">MLPISERNGSKKERVNGRVISQTRLAIAVRYLSPLRKIVAMGYGKHNKKRAFNMAVANLMRYGVKGEYPALEIDPEMVRLTKGLLCDLRRTELLRVGDKLKLTFEASFDEFHSFSDDEVIVCAYNPALGIAGINEEKCLRTAGRMELQLPVQLADAPVNVYLFTQDRHGKRFSNSQYLGCFEV</sequence>
<proteinExistence type="predicted"/>
<evidence type="ECO:0000313" key="1">
    <source>
        <dbReference type="EMBL" id="SEM22371.1"/>
    </source>
</evidence>
<gene>
    <name evidence="1" type="ORF">SAMN05661044_04560</name>
</gene>
<dbReference type="Proteomes" id="UP000199421">
    <property type="component" value="Unassembled WGS sequence"/>
</dbReference>
<dbReference type="AlphaFoldDB" id="A0A1H7WLM2"/>
<reference evidence="2" key="1">
    <citation type="submission" date="2016-10" db="EMBL/GenBank/DDBJ databases">
        <authorList>
            <person name="Varghese N."/>
            <person name="Submissions S."/>
        </authorList>
    </citation>
    <scope>NUCLEOTIDE SEQUENCE [LARGE SCALE GENOMIC DNA]</scope>
    <source>
        <strain evidence="2">DSM 18733</strain>
    </source>
</reference>
<dbReference type="EMBL" id="FOAF01000009">
    <property type="protein sequence ID" value="SEM22371.1"/>
    <property type="molecule type" value="Genomic_DNA"/>
</dbReference>
<keyword evidence="2" id="KW-1185">Reference proteome</keyword>
<organism evidence="1 2">
    <name type="scientific">Olivibacter domesticus</name>
    <name type="common">Pseudosphingobacterium domesticum</name>
    <dbReference type="NCBI Taxonomy" id="407022"/>
    <lineage>
        <taxon>Bacteria</taxon>
        <taxon>Pseudomonadati</taxon>
        <taxon>Bacteroidota</taxon>
        <taxon>Sphingobacteriia</taxon>
        <taxon>Sphingobacteriales</taxon>
        <taxon>Sphingobacteriaceae</taxon>
        <taxon>Olivibacter</taxon>
    </lineage>
</organism>
<dbReference type="Pfam" id="PF19781">
    <property type="entry name" value="DUF6266"/>
    <property type="match status" value="1"/>
</dbReference>
<dbReference type="OrthoDB" id="704116at2"/>
<dbReference type="RefSeq" id="WP_093329405.1">
    <property type="nucleotide sequence ID" value="NZ_FOAF01000009.1"/>
</dbReference>
<dbReference type="InterPro" id="IPR046233">
    <property type="entry name" value="DUF6266"/>
</dbReference>
<evidence type="ECO:0000313" key="2">
    <source>
        <dbReference type="Proteomes" id="UP000199421"/>
    </source>
</evidence>
<name>A0A1H7WLM2_OLID1</name>
<protein>
    <submittedName>
        <fullName evidence="1">Uncharacterized protein</fullName>
    </submittedName>
</protein>
<accession>A0A1H7WLM2</accession>